<reference evidence="3" key="1">
    <citation type="journal article" date="2019" name="Int. J. Syst. Evol. Microbiol.">
        <title>The Global Catalogue of Microorganisms (GCM) 10K type strain sequencing project: providing services to taxonomists for standard genome sequencing and annotation.</title>
        <authorList>
            <consortium name="The Broad Institute Genomics Platform"/>
            <consortium name="The Broad Institute Genome Sequencing Center for Infectious Disease"/>
            <person name="Wu L."/>
            <person name="Ma J."/>
        </authorList>
    </citation>
    <scope>NUCLEOTIDE SEQUENCE [LARGE SCALE GENOMIC DNA]</scope>
    <source>
        <strain evidence="3">JCM 18055</strain>
    </source>
</reference>
<evidence type="ECO:0000313" key="3">
    <source>
        <dbReference type="Proteomes" id="UP001500325"/>
    </source>
</evidence>
<evidence type="ECO:0000313" key="2">
    <source>
        <dbReference type="EMBL" id="GAA4697112.1"/>
    </source>
</evidence>
<keyword evidence="3" id="KW-1185">Reference proteome</keyword>
<organism evidence="2 3">
    <name type="scientific">Pseudonocardia yuanmonensis</name>
    <dbReference type="NCBI Taxonomy" id="1095914"/>
    <lineage>
        <taxon>Bacteria</taxon>
        <taxon>Bacillati</taxon>
        <taxon>Actinomycetota</taxon>
        <taxon>Actinomycetes</taxon>
        <taxon>Pseudonocardiales</taxon>
        <taxon>Pseudonocardiaceae</taxon>
        <taxon>Pseudonocardia</taxon>
    </lineage>
</organism>
<feature type="region of interest" description="Disordered" evidence="1">
    <location>
        <begin position="28"/>
        <end position="73"/>
    </location>
</feature>
<gene>
    <name evidence="2" type="ORF">GCM10023215_39070</name>
</gene>
<name>A0ABP8X113_9PSEU</name>
<evidence type="ECO:0000256" key="1">
    <source>
        <dbReference type="SAM" id="MobiDB-lite"/>
    </source>
</evidence>
<protein>
    <submittedName>
        <fullName evidence="2">Uncharacterized protein</fullName>
    </submittedName>
</protein>
<feature type="compositionally biased region" description="Low complexity" evidence="1">
    <location>
        <begin position="35"/>
        <end position="45"/>
    </location>
</feature>
<sequence length="137" mass="15125">MTRAQLEPTRIDAGPAFVQDELLHRISGAPGPWSADAAARAGTTAPRSESSVPARQSADRFARHRRTPRQLPGKETIVIEELRIQITAAQERLVAAVEADQPYEAARHRARLEDLIEMAGRHGIDVSAWVDRSRLSD</sequence>
<dbReference type="Proteomes" id="UP001500325">
    <property type="component" value="Unassembled WGS sequence"/>
</dbReference>
<proteinExistence type="predicted"/>
<dbReference type="EMBL" id="BAABIC010000013">
    <property type="protein sequence ID" value="GAA4697112.1"/>
    <property type="molecule type" value="Genomic_DNA"/>
</dbReference>
<comment type="caution">
    <text evidence="2">The sequence shown here is derived from an EMBL/GenBank/DDBJ whole genome shotgun (WGS) entry which is preliminary data.</text>
</comment>
<accession>A0ABP8X113</accession>